<protein>
    <submittedName>
        <fullName evidence="2">Uncharacterized protein</fullName>
    </submittedName>
</protein>
<keyword evidence="1" id="KW-0472">Membrane</keyword>
<dbReference type="EMBL" id="FQXJ01000007">
    <property type="protein sequence ID" value="SHI07671.1"/>
    <property type="molecule type" value="Genomic_DNA"/>
</dbReference>
<keyword evidence="1" id="KW-1133">Transmembrane helix</keyword>
<evidence type="ECO:0000313" key="2">
    <source>
        <dbReference type="EMBL" id="SHI07671.1"/>
    </source>
</evidence>
<dbReference type="Proteomes" id="UP000183954">
    <property type="component" value="Unassembled WGS sequence"/>
</dbReference>
<sequence>MNRLVLIVFGIAVFFSGITYILGRLLPGIKSVKYSPALLCLLGGLYYLYLAKTVHSGAGFEDLANVVMSMMFLTGFASGLVTSLILDFSPKFKS</sequence>
<organism evidence="2 3">
    <name type="scientific">Desulfosporosinus lacus DSM 15449</name>
    <dbReference type="NCBI Taxonomy" id="1121420"/>
    <lineage>
        <taxon>Bacteria</taxon>
        <taxon>Bacillati</taxon>
        <taxon>Bacillota</taxon>
        <taxon>Clostridia</taxon>
        <taxon>Eubacteriales</taxon>
        <taxon>Desulfitobacteriaceae</taxon>
        <taxon>Desulfosporosinus</taxon>
    </lineage>
</organism>
<gene>
    <name evidence="2" type="ORF">SAMN02746098_02306</name>
</gene>
<keyword evidence="1" id="KW-0812">Transmembrane</keyword>
<feature type="transmembrane region" description="Helical" evidence="1">
    <location>
        <begin position="63"/>
        <end position="86"/>
    </location>
</feature>
<keyword evidence="3" id="KW-1185">Reference proteome</keyword>
<feature type="transmembrane region" description="Helical" evidence="1">
    <location>
        <begin position="33"/>
        <end position="51"/>
    </location>
</feature>
<evidence type="ECO:0000313" key="3">
    <source>
        <dbReference type="Proteomes" id="UP000183954"/>
    </source>
</evidence>
<name>A0A1M5Y6F7_9FIRM</name>
<dbReference type="OrthoDB" id="1799235at2"/>
<proteinExistence type="predicted"/>
<dbReference type="AlphaFoldDB" id="A0A1M5Y6F7"/>
<evidence type="ECO:0000256" key="1">
    <source>
        <dbReference type="SAM" id="Phobius"/>
    </source>
</evidence>
<accession>A0A1M5Y6F7</accession>
<reference evidence="3" key="1">
    <citation type="submission" date="2016-11" db="EMBL/GenBank/DDBJ databases">
        <authorList>
            <person name="Varghese N."/>
            <person name="Submissions S."/>
        </authorList>
    </citation>
    <scope>NUCLEOTIDE SEQUENCE [LARGE SCALE GENOMIC DNA]</scope>
    <source>
        <strain evidence="3">DSM 15449</strain>
    </source>
</reference>
<dbReference type="RefSeq" id="WP_073029876.1">
    <property type="nucleotide sequence ID" value="NZ_FQXJ01000007.1"/>
</dbReference>